<protein>
    <recommendedName>
        <fullName evidence="1">Trehalose 6-phosphate phosphatase</fullName>
        <ecNumber evidence="1">3.1.3.12</ecNumber>
    </recommendedName>
</protein>
<dbReference type="Gene3D" id="3.30.70.1020">
    <property type="entry name" value="Trehalose-6-phosphate phosphatase related protein, domain 2"/>
    <property type="match status" value="1"/>
</dbReference>
<dbReference type="EC" id="3.1.3.12" evidence="1"/>
<dbReference type="GO" id="GO:0005992">
    <property type="term" value="P:trehalose biosynthetic process"/>
    <property type="evidence" value="ECO:0007669"/>
    <property type="project" value="UniProtKB-UniPathway"/>
</dbReference>
<dbReference type="UniPathway" id="UPA00299"/>
<keyword evidence="3" id="KW-1185">Reference proteome</keyword>
<dbReference type="GO" id="GO:0046872">
    <property type="term" value="F:metal ion binding"/>
    <property type="evidence" value="ECO:0007669"/>
    <property type="project" value="UniProtKB-KW"/>
</dbReference>
<evidence type="ECO:0000256" key="1">
    <source>
        <dbReference type="RuleBase" id="RU361117"/>
    </source>
</evidence>
<gene>
    <name evidence="2" type="primary">otsB</name>
    <name evidence="2" type="ORF">DZF91_25525</name>
</gene>
<comment type="similarity">
    <text evidence="1">Belongs to the trehalose phosphatase family.</text>
</comment>
<dbReference type="GO" id="GO:0004805">
    <property type="term" value="F:trehalose-phosphatase activity"/>
    <property type="evidence" value="ECO:0007669"/>
    <property type="project" value="UniProtKB-EC"/>
</dbReference>
<dbReference type="Pfam" id="PF02358">
    <property type="entry name" value="Trehalose_PPase"/>
    <property type="match status" value="1"/>
</dbReference>
<dbReference type="Proteomes" id="UP000261811">
    <property type="component" value="Unassembled WGS sequence"/>
</dbReference>
<proteinExistence type="inferred from homology"/>
<comment type="catalytic activity">
    <reaction evidence="1">
        <text>alpha,alpha-trehalose 6-phosphate + H2O = alpha,alpha-trehalose + phosphate</text>
        <dbReference type="Rhea" id="RHEA:23420"/>
        <dbReference type="ChEBI" id="CHEBI:15377"/>
        <dbReference type="ChEBI" id="CHEBI:16551"/>
        <dbReference type="ChEBI" id="CHEBI:43474"/>
        <dbReference type="ChEBI" id="CHEBI:58429"/>
        <dbReference type="EC" id="3.1.3.12"/>
    </reaction>
</comment>
<evidence type="ECO:0000313" key="3">
    <source>
        <dbReference type="Proteomes" id="UP000261811"/>
    </source>
</evidence>
<comment type="pathway">
    <text evidence="1">Glycan biosynthesis; trehalose biosynthesis.</text>
</comment>
<dbReference type="InterPro" id="IPR036412">
    <property type="entry name" value="HAD-like_sf"/>
</dbReference>
<keyword evidence="1 2" id="KW-0378">Hydrolase</keyword>
<name>A0A372JFS1_9ACTN</name>
<dbReference type="OrthoDB" id="9816160at2"/>
<organism evidence="2 3">
    <name type="scientific">Actinomadura logoneensis</name>
    <dbReference type="NCBI Taxonomy" id="2293572"/>
    <lineage>
        <taxon>Bacteria</taxon>
        <taxon>Bacillati</taxon>
        <taxon>Actinomycetota</taxon>
        <taxon>Actinomycetes</taxon>
        <taxon>Streptosporangiales</taxon>
        <taxon>Thermomonosporaceae</taxon>
        <taxon>Actinomadura</taxon>
    </lineage>
</organism>
<comment type="caution">
    <text evidence="2">The sequence shown here is derived from an EMBL/GenBank/DDBJ whole genome shotgun (WGS) entry which is preliminary data.</text>
</comment>
<dbReference type="RefSeq" id="WP_117359758.1">
    <property type="nucleotide sequence ID" value="NZ_QURH01000677.1"/>
</dbReference>
<feature type="non-terminal residue" evidence="2">
    <location>
        <position position="1"/>
    </location>
</feature>
<sequence length="227" mass="23653">ARAHPRAAAALAALAPRVRSLVVVTGRPAAAAVEYGGFEGIDELVVLGQYGAERWEAGVLTSPEPPPGVAEVRAKLPRVLEAAGAPTETFVEDKGRALAVHTRRCAEPQVALDRLRGVMDALAERHGLVVEPGRFVLELRPPGMDKGVALREFVAEAGKPSMLLFAGDDLGDLAAFDAVDALRAEGVPGFKLCSGSAEVTALAERADLVVDGPEGVVAFLDTLLPPV</sequence>
<dbReference type="EMBL" id="QURH01000677">
    <property type="protein sequence ID" value="RFU38851.1"/>
    <property type="molecule type" value="Genomic_DNA"/>
</dbReference>
<dbReference type="InterPro" id="IPR003337">
    <property type="entry name" value="Trehalose_PPase"/>
</dbReference>
<reference evidence="2 3" key="1">
    <citation type="submission" date="2018-08" db="EMBL/GenBank/DDBJ databases">
        <title>Actinomadura jelena sp. nov., a novel Actinomycete isolated from soil in Chad.</title>
        <authorList>
            <person name="Shi L."/>
        </authorList>
    </citation>
    <scope>NUCLEOTIDE SEQUENCE [LARGE SCALE GENOMIC DNA]</scope>
    <source>
        <strain evidence="2 3">NEAU-G17</strain>
    </source>
</reference>
<keyword evidence="1" id="KW-0479">Metal-binding</keyword>
<dbReference type="NCBIfam" id="TIGR00685">
    <property type="entry name" value="T6PP"/>
    <property type="match status" value="1"/>
</dbReference>
<keyword evidence="1" id="KW-0460">Magnesium</keyword>
<dbReference type="InterPro" id="IPR023214">
    <property type="entry name" value="HAD_sf"/>
</dbReference>
<dbReference type="AlphaFoldDB" id="A0A372JFS1"/>
<comment type="function">
    <text evidence="1">Removes the phosphate from trehalose 6-phosphate to produce free trehalose.</text>
</comment>
<evidence type="ECO:0000313" key="2">
    <source>
        <dbReference type="EMBL" id="RFU38851.1"/>
    </source>
</evidence>
<dbReference type="Gene3D" id="3.40.50.1000">
    <property type="entry name" value="HAD superfamily/HAD-like"/>
    <property type="match status" value="1"/>
</dbReference>
<accession>A0A372JFS1</accession>
<comment type="cofactor">
    <cofactor evidence="1">
        <name>Mg(2+)</name>
        <dbReference type="ChEBI" id="CHEBI:18420"/>
    </cofactor>
</comment>
<dbReference type="SUPFAM" id="SSF56784">
    <property type="entry name" value="HAD-like"/>
    <property type="match status" value="1"/>
</dbReference>